<sequence length="250" mass="27867">MKNPVFHGKSKHIDLKYHFIRECIERGQIIVKRLMEDHPGYAFQSFGTDQAKVHYSQANTCVDVLYLGRWQSQDSVEEAEVDRRQRCKVTGGKESSVSALTNKSHNAETLFATSGAWALGTSPTTVASVSDNPSQPSSRSRLTFPASIATLFSHHSAVPTIPSHRHLRTHQTAQHIHHQKPGNTCLARLPTAHRWAVSPLPSFPCAVNTRLQRHPYCAMSVTRMTTSRGHGDTKNDVVRGHQYAAPLTSW</sequence>
<evidence type="ECO:0000313" key="2">
    <source>
        <dbReference type="Proteomes" id="UP000000768"/>
    </source>
</evidence>
<dbReference type="Proteomes" id="UP000000768">
    <property type="component" value="Chromosome 8"/>
</dbReference>
<organism evidence="1 2">
    <name type="scientific">Sorghum bicolor</name>
    <name type="common">Sorghum</name>
    <name type="synonym">Sorghum vulgare</name>
    <dbReference type="NCBI Taxonomy" id="4558"/>
    <lineage>
        <taxon>Eukaryota</taxon>
        <taxon>Viridiplantae</taxon>
        <taxon>Streptophyta</taxon>
        <taxon>Embryophyta</taxon>
        <taxon>Tracheophyta</taxon>
        <taxon>Spermatophyta</taxon>
        <taxon>Magnoliopsida</taxon>
        <taxon>Liliopsida</taxon>
        <taxon>Poales</taxon>
        <taxon>Poaceae</taxon>
        <taxon>PACMAD clade</taxon>
        <taxon>Panicoideae</taxon>
        <taxon>Andropogonodae</taxon>
        <taxon>Andropogoneae</taxon>
        <taxon>Sorghinae</taxon>
        <taxon>Sorghum</taxon>
    </lineage>
</organism>
<proteinExistence type="predicted"/>
<dbReference type="OMA" id="HYSQANT"/>
<accession>A0A1Z5R8D0</accession>
<name>A0A1Z5R8D0_SORBI</name>
<evidence type="ECO:0000313" key="1">
    <source>
        <dbReference type="EMBL" id="OQU79705.1"/>
    </source>
</evidence>
<dbReference type="InParanoid" id="A0A1Z5R8D0"/>
<gene>
    <name evidence="1" type="ORF">SORBI_3008G183150</name>
</gene>
<reference evidence="2" key="2">
    <citation type="journal article" date="2018" name="Plant J.">
        <title>The Sorghum bicolor reference genome: improved assembly, gene annotations, a transcriptome atlas, and signatures of genome organization.</title>
        <authorList>
            <person name="McCormick R.F."/>
            <person name="Truong S.K."/>
            <person name="Sreedasyam A."/>
            <person name="Jenkins J."/>
            <person name="Shu S."/>
            <person name="Sims D."/>
            <person name="Kennedy M."/>
            <person name="Amirebrahimi M."/>
            <person name="Weers B.D."/>
            <person name="McKinley B."/>
            <person name="Mattison A."/>
            <person name="Morishige D.T."/>
            <person name="Grimwood J."/>
            <person name="Schmutz J."/>
            <person name="Mullet J.E."/>
        </authorList>
    </citation>
    <scope>NUCLEOTIDE SEQUENCE [LARGE SCALE GENOMIC DNA]</scope>
    <source>
        <strain evidence="2">cv. BTx623</strain>
    </source>
</reference>
<keyword evidence="2" id="KW-1185">Reference proteome</keyword>
<dbReference type="EMBL" id="CM000767">
    <property type="protein sequence ID" value="OQU79705.1"/>
    <property type="molecule type" value="Genomic_DNA"/>
</dbReference>
<protein>
    <submittedName>
        <fullName evidence="1">Uncharacterized protein</fullName>
    </submittedName>
</protein>
<reference evidence="1 2" key="1">
    <citation type="journal article" date="2009" name="Nature">
        <title>The Sorghum bicolor genome and the diversification of grasses.</title>
        <authorList>
            <person name="Paterson A.H."/>
            <person name="Bowers J.E."/>
            <person name="Bruggmann R."/>
            <person name="Dubchak I."/>
            <person name="Grimwood J."/>
            <person name="Gundlach H."/>
            <person name="Haberer G."/>
            <person name="Hellsten U."/>
            <person name="Mitros T."/>
            <person name="Poliakov A."/>
            <person name="Schmutz J."/>
            <person name="Spannagl M."/>
            <person name="Tang H."/>
            <person name="Wang X."/>
            <person name="Wicker T."/>
            <person name="Bharti A.K."/>
            <person name="Chapman J."/>
            <person name="Feltus F.A."/>
            <person name="Gowik U."/>
            <person name="Grigoriev I.V."/>
            <person name="Lyons E."/>
            <person name="Maher C.A."/>
            <person name="Martis M."/>
            <person name="Narechania A."/>
            <person name="Otillar R.P."/>
            <person name="Penning B.W."/>
            <person name="Salamov A.A."/>
            <person name="Wang Y."/>
            <person name="Zhang L."/>
            <person name="Carpita N.C."/>
            <person name="Freeling M."/>
            <person name="Gingle A.R."/>
            <person name="Hash C.T."/>
            <person name="Keller B."/>
            <person name="Klein P."/>
            <person name="Kresovich S."/>
            <person name="McCann M.C."/>
            <person name="Ming R."/>
            <person name="Peterson D.G."/>
            <person name="Mehboob-ur-Rahman"/>
            <person name="Ware D."/>
            <person name="Westhoff P."/>
            <person name="Mayer K.F."/>
            <person name="Messing J."/>
            <person name="Rokhsar D.S."/>
        </authorList>
    </citation>
    <scope>NUCLEOTIDE SEQUENCE [LARGE SCALE GENOMIC DNA]</scope>
    <source>
        <strain evidence="2">cv. BTx623</strain>
    </source>
</reference>
<dbReference type="AlphaFoldDB" id="A0A1Z5R8D0"/>
<dbReference type="Gramene" id="OQU79705">
    <property type="protein sequence ID" value="OQU79705"/>
    <property type="gene ID" value="SORBI_3008G183150"/>
</dbReference>